<evidence type="ECO:0000256" key="1">
    <source>
        <dbReference type="SAM" id="MobiDB-lite"/>
    </source>
</evidence>
<dbReference type="EMBL" id="AXCR01000007">
    <property type="protein sequence ID" value="KJR85596.1"/>
    <property type="molecule type" value="Genomic_DNA"/>
</dbReference>
<reference evidence="2 3" key="1">
    <citation type="journal article" date="2014" name="BMC Genomics">
        <title>Comparative genomics of the major fungal agents of human and animal Sporotrichosis: Sporothrix schenckii and Sporothrix brasiliensis.</title>
        <authorList>
            <person name="Teixeira M.M."/>
            <person name="de Almeida L.G."/>
            <person name="Kubitschek-Barreira P."/>
            <person name="Alves F.L."/>
            <person name="Kioshima E.S."/>
            <person name="Abadio A.K."/>
            <person name="Fernandes L."/>
            <person name="Derengowski L.S."/>
            <person name="Ferreira K.S."/>
            <person name="Souza R.C."/>
            <person name="Ruiz J.C."/>
            <person name="de Andrade N.C."/>
            <person name="Paes H.C."/>
            <person name="Nicola A.M."/>
            <person name="Albuquerque P."/>
            <person name="Gerber A.L."/>
            <person name="Martins V.P."/>
            <person name="Peconick L.D."/>
            <person name="Neto A.V."/>
            <person name="Chaucanez C.B."/>
            <person name="Silva P.A."/>
            <person name="Cunha O.L."/>
            <person name="de Oliveira F.F."/>
            <person name="dos Santos T.C."/>
            <person name="Barros A.L."/>
            <person name="Soares M.A."/>
            <person name="de Oliveira L.M."/>
            <person name="Marini M.M."/>
            <person name="Villalobos-Duno H."/>
            <person name="Cunha M.M."/>
            <person name="de Hoog S."/>
            <person name="da Silveira J.F."/>
            <person name="Henrissat B."/>
            <person name="Nino-Vega G.A."/>
            <person name="Cisalpino P.S."/>
            <person name="Mora-Montes H.M."/>
            <person name="Almeida S.R."/>
            <person name="Stajich J.E."/>
            <person name="Lopes-Bezerra L.M."/>
            <person name="Vasconcelos A.T."/>
            <person name="Felipe M.S."/>
        </authorList>
    </citation>
    <scope>NUCLEOTIDE SEQUENCE [LARGE SCALE GENOMIC DNA]</scope>
    <source>
        <strain evidence="2 3">1099-18</strain>
    </source>
</reference>
<protein>
    <submittedName>
        <fullName evidence="2">Uncharacterized protein</fullName>
    </submittedName>
</protein>
<dbReference type="Proteomes" id="UP000033710">
    <property type="component" value="Unassembled WGS sequence"/>
</dbReference>
<dbReference type="KEGG" id="ssck:SPSK_09202"/>
<proteinExistence type="predicted"/>
<reference evidence="2 3" key="2">
    <citation type="journal article" date="2015" name="Eukaryot. Cell">
        <title>Asexual propagation of a virulent clone complex in a human and feline outbreak of sporotrichosis.</title>
        <authorList>
            <person name="Teixeira Mde M."/>
            <person name="Rodrigues A.M."/>
            <person name="Tsui C.K."/>
            <person name="de Almeida L.G."/>
            <person name="Van Diepeningen A.D."/>
            <person name="van den Ende B.G."/>
            <person name="Fernandes G.F."/>
            <person name="Kano R."/>
            <person name="Hamelin R.C."/>
            <person name="Lopes-Bezerra L.M."/>
            <person name="Vasconcelos A.T."/>
            <person name="de Hoog S."/>
            <person name="de Camargo Z.P."/>
            <person name="Felipe M.S."/>
        </authorList>
    </citation>
    <scope>NUCLEOTIDE SEQUENCE [LARGE SCALE GENOMIC DNA]</scope>
    <source>
        <strain evidence="2 3">1099-18</strain>
    </source>
</reference>
<sequence length="269" mass="29554">MDSSNETYLHGVAGTSTGLAFQSTEDTQRQYHFDTISEASTSVALSSDSGSFHDTAPSSIEEQNEQYEHPVILHEDPRLAIQLDDATLQMQEREVDNQHSFHRDPHPGCLLCSRSFQYEPFYSDRNAYNDTETVSPEDAATNELLRAGKIREGERAATMASAELSRESYWKDRFEPQGTDRNLDHHSSGHHSSGRHSSGHHSSGHHSSGHHSSGHHSSGRPSSSRPSSSRPSSGRHSSGRHSSGQQPSGQRPSGHRPGRKSSGHRLSGN</sequence>
<feature type="compositionally biased region" description="Polar residues" evidence="1">
    <location>
        <begin position="14"/>
        <end position="23"/>
    </location>
</feature>
<dbReference type="VEuPathDB" id="FungiDB:SPSK_09202"/>
<dbReference type="RefSeq" id="XP_016588272.1">
    <property type="nucleotide sequence ID" value="XM_016735779.1"/>
</dbReference>
<dbReference type="GeneID" id="27671056"/>
<evidence type="ECO:0000313" key="2">
    <source>
        <dbReference type="EMBL" id="KJR85596.1"/>
    </source>
</evidence>
<accession>A0A0F2MBR0</accession>
<feature type="compositionally biased region" description="Basic residues" evidence="1">
    <location>
        <begin position="188"/>
        <end position="218"/>
    </location>
</feature>
<comment type="caution">
    <text evidence="2">The sequence shown here is derived from an EMBL/GenBank/DDBJ whole genome shotgun (WGS) entry which is preliminary data.</text>
</comment>
<evidence type="ECO:0000313" key="3">
    <source>
        <dbReference type="Proteomes" id="UP000033710"/>
    </source>
</evidence>
<feature type="region of interest" description="Disordered" evidence="1">
    <location>
        <begin position="175"/>
        <end position="269"/>
    </location>
</feature>
<organism evidence="2 3">
    <name type="scientific">Sporothrix schenckii 1099-18</name>
    <dbReference type="NCBI Taxonomy" id="1397361"/>
    <lineage>
        <taxon>Eukaryota</taxon>
        <taxon>Fungi</taxon>
        <taxon>Dikarya</taxon>
        <taxon>Ascomycota</taxon>
        <taxon>Pezizomycotina</taxon>
        <taxon>Sordariomycetes</taxon>
        <taxon>Sordariomycetidae</taxon>
        <taxon>Ophiostomatales</taxon>
        <taxon>Ophiostomataceae</taxon>
        <taxon>Sporothrix</taxon>
    </lineage>
</organism>
<feature type="region of interest" description="Disordered" evidence="1">
    <location>
        <begin position="1"/>
        <end position="23"/>
    </location>
</feature>
<dbReference type="OrthoDB" id="10484865at2759"/>
<feature type="compositionally biased region" description="Basic residues" evidence="1">
    <location>
        <begin position="253"/>
        <end position="263"/>
    </location>
</feature>
<gene>
    <name evidence="2" type="ORF">SPSK_09202</name>
</gene>
<name>A0A0F2MBR0_SPOSC</name>
<feature type="compositionally biased region" description="Low complexity" evidence="1">
    <location>
        <begin position="219"/>
        <end position="252"/>
    </location>
</feature>
<dbReference type="AlphaFoldDB" id="A0A0F2MBR0"/>